<keyword evidence="4 7" id="KW-0812">Transmembrane</keyword>
<evidence type="ECO:0000256" key="2">
    <source>
        <dbReference type="ARBA" id="ARBA00022448"/>
    </source>
</evidence>
<protein>
    <submittedName>
        <fullName evidence="9">Sugar ABC transporter permease</fullName>
    </submittedName>
</protein>
<comment type="subcellular location">
    <subcellularLocation>
        <location evidence="1 7">Cell membrane</location>
        <topology evidence="1 7">Multi-pass membrane protein</topology>
    </subcellularLocation>
</comment>
<gene>
    <name evidence="9" type="ORF">I8J30_24460</name>
</gene>
<feature type="transmembrane region" description="Helical" evidence="7">
    <location>
        <begin position="235"/>
        <end position="256"/>
    </location>
</feature>
<evidence type="ECO:0000256" key="6">
    <source>
        <dbReference type="ARBA" id="ARBA00023136"/>
    </source>
</evidence>
<proteinExistence type="inferred from homology"/>
<feature type="transmembrane region" description="Helical" evidence="7">
    <location>
        <begin position="98"/>
        <end position="122"/>
    </location>
</feature>
<evidence type="ECO:0000256" key="3">
    <source>
        <dbReference type="ARBA" id="ARBA00022475"/>
    </source>
</evidence>
<keyword evidence="5 7" id="KW-1133">Transmembrane helix</keyword>
<comment type="similarity">
    <text evidence="7">Belongs to the binding-protein-dependent transport system permease family.</text>
</comment>
<dbReference type="RefSeq" id="WP_210662632.1">
    <property type="nucleotide sequence ID" value="NZ_JAGKSP010000013.1"/>
</dbReference>
<sequence>MERVVKALQPPKTKTNRISLNRWPVIGELVKNKTIYAMMLPGLLFILLFFYLPMFGAVIAFKEFDPIKGIWGSKWVGLSNFKFFFQSEAFFQVTFNTLFYNGIFLVTGIGLGLVAAILLNEIGNRHFAGAYKSAILLPFFLSWVVGSYLLYAFLSTDNGILNKMIVYFHGEPIDWYFEPSYWRFILPAAYIWKNVGYFAVFFAAGITTISPEYYEAAKIDGASRFQQALKITVPMLTPITIILVLLQAGKIFYAAFGDWGMFYTLPKDQGILFSATNVIDTYVYRALRGMNDFGMSSAIGFYQNCVGFVLIIVSNWIIRKYDRDSALF</sequence>
<feature type="transmembrane region" description="Helical" evidence="7">
    <location>
        <begin position="35"/>
        <end position="61"/>
    </location>
</feature>
<dbReference type="Proteomes" id="UP000673394">
    <property type="component" value="Unassembled WGS sequence"/>
</dbReference>
<comment type="caution">
    <text evidence="9">The sequence shown here is derived from an EMBL/GenBank/DDBJ whole genome shotgun (WGS) entry which is preliminary data.</text>
</comment>
<dbReference type="SUPFAM" id="SSF161098">
    <property type="entry name" value="MetI-like"/>
    <property type="match status" value="1"/>
</dbReference>
<keyword evidence="6 7" id="KW-0472">Membrane</keyword>
<feature type="domain" description="ABC transmembrane type-1" evidence="8">
    <location>
        <begin position="94"/>
        <end position="314"/>
    </location>
</feature>
<keyword evidence="2 7" id="KW-0813">Transport</keyword>
<evidence type="ECO:0000313" key="9">
    <source>
        <dbReference type="EMBL" id="MBP3965878.1"/>
    </source>
</evidence>
<dbReference type="Gene3D" id="1.10.3720.10">
    <property type="entry name" value="MetI-like"/>
    <property type="match status" value="1"/>
</dbReference>
<evidence type="ECO:0000256" key="4">
    <source>
        <dbReference type="ARBA" id="ARBA00022692"/>
    </source>
</evidence>
<evidence type="ECO:0000259" key="8">
    <source>
        <dbReference type="PROSITE" id="PS50928"/>
    </source>
</evidence>
<dbReference type="InterPro" id="IPR000515">
    <property type="entry name" value="MetI-like"/>
</dbReference>
<evidence type="ECO:0000256" key="1">
    <source>
        <dbReference type="ARBA" id="ARBA00004651"/>
    </source>
</evidence>
<accession>A0ABS5CJ29</accession>
<dbReference type="InterPro" id="IPR050809">
    <property type="entry name" value="UgpAE/MalFG_permease"/>
</dbReference>
<keyword evidence="10" id="KW-1185">Reference proteome</keyword>
<reference evidence="9 10" key="1">
    <citation type="submission" date="2021-04" db="EMBL/GenBank/DDBJ databases">
        <title>Paenibacillus sp. DLE-14 whole genome sequence.</title>
        <authorList>
            <person name="Ham Y.J."/>
        </authorList>
    </citation>
    <scope>NUCLEOTIDE SEQUENCE [LARGE SCALE GENOMIC DNA]</scope>
    <source>
        <strain evidence="9 10">DLE-14</strain>
    </source>
</reference>
<organism evidence="9 10">
    <name type="scientific">Paenibacillus lignilyticus</name>
    <dbReference type="NCBI Taxonomy" id="1172615"/>
    <lineage>
        <taxon>Bacteria</taxon>
        <taxon>Bacillati</taxon>
        <taxon>Bacillota</taxon>
        <taxon>Bacilli</taxon>
        <taxon>Bacillales</taxon>
        <taxon>Paenibacillaceae</taxon>
        <taxon>Paenibacillus</taxon>
    </lineage>
</organism>
<dbReference type="EMBL" id="JAGKSP010000013">
    <property type="protein sequence ID" value="MBP3965878.1"/>
    <property type="molecule type" value="Genomic_DNA"/>
</dbReference>
<feature type="transmembrane region" description="Helical" evidence="7">
    <location>
        <begin position="299"/>
        <end position="318"/>
    </location>
</feature>
<evidence type="ECO:0000313" key="10">
    <source>
        <dbReference type="Proteomes" id="UP000673394"/>
    </source>
</evidence>
<dbReference type="PANTHER" id="PTHR43227:SF11">
    <property type="entry name" value="BLL4140 PROTEIN"/>
    <property type="match status" value="1"/>
</dbReference>
<evidence type="ECO:0000256" key="5">
    <source>
        <dbReference type="ARBA" id="ARBA00022989"/>
    </source>
</evidence>
<feature type="transmembrane region" description="Helical" evidence="7">
    <location>
        <begin position="134"/>
        <end position="154"/>
    </location>
</feature>
<feature type="transmembrane region" description="Helical" evidence="7">
    <location>
        <begin position="195"/>
        <end position="214"/>
    </location>
</feature>
<dbReference type="PROSITE" id="PS50928">
    <property type="entry name" value="ABC_TM1"/>
    <property type="match status" value="1"/>
</dbReference>
<dbReference type="Pfam" id="PF00528">
    <property type="entry name" value="BPD_transp_1"/>
    <property type="match status" value="1"/>
</dbReference>
<dbReference type="CDD" id="cd06261">
    <property type="entry name" value="TM_PBP2"/>
    <property type="match status" value="1"/>
</dbReference>
<dbReference type="PANTHER" id="PTHR43227">
    <property type="entry name" value="BLL4140 PROTEIN"/>
    <property type="match status" value="1"/>
</dbReference>
<dbReference type="InterPro" id="IPR035906">
    <property type="entry name" value="MetI-like_sf"/>
</dbReference>
<name>A0ABS5CJ29_9BACL</name>
<keyword evidence="3" id="KW-1003">Cell membrane</keyword>
<evidence type="ECO:0000256" key="7">
    <source>
        <dbReference type="RuleBase" id="RU363032"/>
    </source>
</evidence>